<comment type="caution">
    <text evidence="2">The sequence shown here is derived from an EMBL/GenBank/DDBJ whole genome shotgun (WGS) entry which is preliminary data.</text>
</comment>
<gene>
    <name evidence="2" type="ORF">PCOR1329_LOCUS52753</name>
</gene>
<evidence type="ECO:0000313" key="3">
    <source>
        <dbReference type="Proteomes" id="UP001189429"/>
    </source>
</evidence>
<evidence type="ECO:0000313" key="2">
    <source>
        <dbReference type="EMBL" id="CAK0865158.1"/>
    </source>
</evidence>
<reference evidence="2" key="1">
    <citation type="submission" date="2023-10" db="EMBL/GenBank/DDBJ databases">
        <authorList>
            <person name="Chen Y."/>
            <person name="Shah S."/>
            <person name="Dougan E. K."/>
            <person name="Thang M."/>
            <person name="Chan C."/>
        </authorList>
    </citation>
    <scope>NUCLEOTIDE SEQUENCE [LARGE SCALE GENOMIC DNA]</scope>
</reference>
<dbReference type="Proteomes" id="UP001189429">
    <property type="component" value="Unassembled WGS sequence"/>
</dbReference>
<sequence>MSLRGPSAVTPSAKPTVFAFASGTYTRSMMPSTRSSASEFPSQPIGFTSCSYLGLAGVQGAGGDPAQVAQVAEHLVELLAGLRSAATATAAGSMRLRFVTVLGAMPNTLHAWAARGKDPRCTAVLRRLSMPRSGAWFCTFSLILRAVSFDAASSATSMSFTDESRLARKGELGLPRSRCEVDPHSCELLDHLAPRSLLVVTASTHERTRTSWNLSLAFSSIAQRAARADRPVGRDRRALKWLSISGCKVPAGILSRSPDQDGRLSSVTINCHGHAAAAHASAAAAGLGAGGARPAGTPPADAWPEAERGAQWAGARPGAAASASEVLQWHTAFLDGRRAAAAGAAQAQAQARQAAAG</sequence>
<feature type="region of interest" description="Disordered" evidence="1">
    <location>
        <begin position="287"/>
        <end position="310"/>
    </location>
</feature>
<keyword evidence="3" id="KW-1185">Reference proteome</keyword>
<dbReference type="EMBL" id="CAUYUJ010016421">
    <property type="protein sequence ID" value="CAK0865158.1"/>
    <property type="molecule type" value="Genomic_DNA"/>
</dbReference>
<feature type="non-terminal residue" evidence="2">
    <location>
        <position position="357"/>
    </location>
</feature>
<organism evidence="2 3">
    <name type="scientific">Prorocentrum cordatum</name>
    <dbReference type="NCBI Taxonomy" id="2364126"/>
    <lineage>
        <taxon>Eukaryota</taxon>
        <taxon>Sar</taxon>
        <taxon>Alveolata</taxon>
        <taxon>Dinophyceae</taxon>
        <taxon>Prorocentrales</taxon>
        <taxon>Prorocentraceae</taxon>
        <taxon>Prorocentrum</taxon>
    </lineage>
</organism>
<name>A0ABN9V0Q7_9DINO</name>
<proteinExistence type="predicted"/>
<protein>
    <submittedName>
        <fullName evidence="2">Uncharacterized protein</fullName>
    </submittedName>
</protein>
<evidence type="ECO:0000256" key="1">
    <source>
        <dbReference type="SAM" id="MobiDB-lite"/>
    </source>
</evidence>
<accession>A0ABN9V0Q7</accession>